<dbReference type="SUPFAM" id="SSF55486">
    <property type="entry name" value="Metalloproteases ('zincins'), catalytic domain"/>
    <property type="match status" value="1"/>
</dbReference>
<evidence type="ECO:0000256" key="9">
    <source>
        <dbReference type="ARBA" id="ARBA00022801"/>
    </source>
</evidence>
<dbReference type="FunFam" id="2.110.10.10:FF:000002">
    <property type="entry name" value="Matrix metallopeptidase 3"/>
    <property type="match status" value="1"/>
</dbReference>
<feature type="active site" evidence="15">
    <location>
        <position position="179"/>
    </location>
</feature>
<accession>A0A3B3SR85</accession>
<dbReference type="Proteomes" id="UP000261540">
    <property type="component" value="Unplaced"/>
</dbReference>
<dbReference type="PANTHER" id="PTHR10201:SF297">
    <property type="entry name" value="MATRIX METALLOPROTEINASE-20"/>
    <property type="match status" value="1"/>
</dbReference>
<feature type="binding site" evidence="17">
    <location>
        <position position="156"/>
    </location>
    <ligand>
        <name>Ca(2+)</name>
        <dbReference type="ChEBI" id="CHEBI:29108"/>
        <label>2</label>
    </ligand>
</feature>
<dbReference type="GO" id="GO:0030574">
    <property type="term" value="P:collagen catabolic process"/>
    <property type="evidence" value="ECO:0007669"/>
    <property type="project" value="TreeGrafter"/>
</dbReference>
<comment type="cofactor">
    <cofactor evidence="17">
        <name>Zn(2+)</name>
        <dbReference type="ChEBI" id="CHEBI:29105"/>
    </cofactor>
    <text evidence="17">Binds 2 Zn(2+) ions per subunit.</text>
</comment>
<feature type="binding site" evidence="17">
    <location>
        <position position="339"/>
    </location>
    <ligand>
        <name>Ca(2+)</name>
        <dbReference type="ChEBI" id="CHEBI:29108"/>
        <label>5</label>
    </ligand>
</feature>
<dbReference type="GO" id="GO:0005615">
    <property type="term" value="C:extracellular space"/>
    <property type="evidence" value="ECO:0007669"/>
    <property type="project" value="TreeGrafter"/>
</dbReference>
<dbReference type="SMART" id="SM00235">
    <property type="entry name" value="ZnMc"/>
    <property type="match status" value="1"/>
</dbReference>
<evidence type="ECO:0000256" key="14">
    <source>
        <dbReference type="ARBA" id="ARBA00023157"/>
    </source>
</evidence>
<dbReference type="SMART" id="SM00120">
    <property type="entry name" value="HX"/>
    <property type="match status" value="2"/>
</dbReference>
<dbReference type="GO" id="GO:0006508">
    <property type="term" value="P:proteolysis"/>
    <property type="evidence" value="ECO:0007669"/>
    <property type="project" value="UniProtKB-KW"/>
</dbReference>
<dbReference type="InterPro" id="IPR001818">
    <property type="entry name" value="Pept_M10_metallopeptidase"/>
</dbReference>
<dbReference type="Ensembl" id="ENSPKIT00000013721.1">
    <property type="protein sequence ID" value="ENSPKIP00000032845.1"/>
    <property type="gene ID" value="ENSPKIG00000012694.1"/>
</dbReference>
<feature type="binding site" evidence="17">
    <location>
        <position position="138"/>
    </location>
    <ligand>
        <name>Ca(2+)</name>
        <dbReference type="ChEBI" id="CHEBI:29108"/>
        <label>3</label>
    </ligand>
</feature>
<feature type="binding site" evidence="17">
    <location>
        <position position="145"/>
    </location>
    <ligand>
        <name>Zn(2+)</name>
        <dbReference type="ChEBI" id="CHEBI:29105"/>
        <label>1</label>
    </ligand>
</feature>
<evidence type="ECO:0000256" key="6">
    <source>
        <dbReference type="ARBA" id="ARBA00022723"/>
    </source>
</evidence>
<dbReference type="Gene3D" id="2.110.10.10">
    <property type="entry name" value="Hemopexin-like domain"/>
    <property type="match status" value="1"/>
</dbReference>
<feature type="binding site" evidence="17">
    <location>
        <position position="290"/>
    </location>
    <ligand>
        <name>Ca(2+)</name>
        <dbReference type="ChEBI" id="CHEBI:29108"/>
        <label>4</label>
    </ligand>
</feature>
<keyword evidence="6 16" id="KW-0479">Metal-binding</keyword>
<feature type="binding site" evidence="17">
    <location>
        <position position="121"/>
    </location>
    <ligand>
        <name>Ca(2+)</name>
        <dbReference type="ChEBI" id="CHEBI:29108"/>
        <label>2</label>
    </ligand>
</feature>
<dbReference type="InterPro" id="IPR033739">
    <property type="entry name" value="M10A_MMP"/>
</dbReference>
<dbReference type="GO" id="GO:0004222">
    <property type="term" value="F:metalloendopeptidase activity"/>
    <property type="evidence" value="ECO:0007669"/>
    <property type="project" value="InterPro"/>
</dbReference>
<dbReference type="Pfam" id="PF00413">
    <property type="entry name" value="Peptidase_M10"/>
    <property type="match status" value="1"/>
</dbReference>
<dbReference type="SUPFAM" id="SSF50923">
    <property type="entry name" value="Hemopexin-like domain"/>
    <property type="match status" value="1"/>
</dbReference>
<feature type="binding site" evidence="17">
    <location>
        <position position="158"/>
    </location>
    <ligand>
        <name>Zn(2+)</name>
        <dbReference type="ChEBI" id="CHEBI:29105"/>
        <label>1</label>
    </ligand>
</feature>
<dbReference type="PRINTS" id="PR00138">
    <property type="entry name" value="MATRIXIN"/>
</dbReference>
<dbReference type="InterPro" id="IPR036375">
    <property type="entry name" value="Hemopexin-like_dom_sf"/>
</dbReference>
<comment type="similarity">
    <text evidence="2">Belongs to the peptidase M10A family.</text>
</comment>
<feature type="domain" description="Peptidase metallopeptidase" evidence="20">
    <location>
        <begin position="69"/>
        <end position="224"/>
    </location>
</feature>
<keyword evidence="3" id="KW-0964">Secreted</keyword>
<dbReference type="Gene3D" id="3.40.390.10">
    <property type="entry name" value="Collagenase (Catalytic Domain)"/>
    <property type="match status" value="1"/>
</dbReference>
<evidence type="ECO:0000256" key="17">
    <source>
        <dbReference type="PIRSR" id="PIRSR621190-2"/>
    </source>
</evidence>
<keyword evidence="8" id="KW-0677">Repeat</keyword>
<feature type="binding site" evidence="17">
    <location>
        <position position="196"/>
    </location>
    <ligand>
        <name>Zn(2+)</name>
        <dbReference type="ChEBI" id="CHEBI:29105"/>
        <label>2</label>
        <note>catalytic</note>
    </ligand>
</feature>
<keyword evidence="13" id="KW-0865">Zymogen</keyword>
<dbReference type="SUPFAM" id="SSF47090">
    <property type="entry name" value="PGBD-like"/>
    <property type="match status" value="1"/>
</dbReference>
<dbReference type="InterPro" id="IPR024079">
    <property type="entry name" value="MetalloPept_cat_dom_sf"/>
</dbReference>
<dbReference type="InterPro" id="IPR006026">
    <property type="entry name" value="Peptidase_Metallo"/>
</dbReference>
<dbReference type="GO" id="GO:0031012">
    <property type="term" value="C:extracellular matrix"/>
    <property type="evidence" value="ECO:0007669"/>
    <property type="project" value="InterPro"/>
</dbReference>
<feature type="binding site" evidence="17">
    <location>
        <position position="137"/>
    </location>
    <ligand>
        <name>Ca(2+)</name>
        <dbReference type="ChEBI" id="CHEBI:29108"/>
        <label>3</label>
    </ligand>
</feature>
<evidence type="ECO:0000313" key="21">
    <source>
        <dbReference type="Ensembl" id="ENSPKIP00000032845.1"/>
    </source>
</evidence>
<dbReference type="PANTHER" id="PTHR10201">
    <property type="entry name" value="MATRIX METALLOPROTEINASE"/>
    <property type="match status" value="1"/>
</dbReference>
<feature type="binding site" evidence="17">
    <location>
        <position position="163"/>
    </location>
    <ligand>
        <name>Ca(2+)</name>
        <dbReference type="ChEBI" id="CHEBI:29108"/>
        <label>1</label>
    </ligand>
</feature>
<proteinExistence type="inferred from homology"/>
<dbReference type="CDD" id="cd04278">
    <property type="entry name" value="ZnMc_MMP"/>
    <property type="match status" value="1"/>
</dbReference>
<evidence type="ECO:0000256" key="12">
    <source>
        <dbReference type="ARBA" id="ARBA00023049"/>
    </source>
</evidence>
<keyword evidence="10 16" id="KW-0862">Zinc</keyword>
<evidence type="ECO:0000256" key="4">
    <source>
        <dbReference type="ARBA" id="ARBA00022530"/>
    </source>
</evidence>
<dbReference type="GO" id="GO:0030198">
    <property type="term" value="P:extracellular matrix organization"/>
    <property type="evidence" value="ECO:0007669"/>
    <property type="project" value="TreeGrafter"/>
</dbReference>
<keyword evidence="4" id="KW-0272">Extracellular matrix</keyword>
<dbReference type="FunFam" id="3.40.390.10:FF:000007">
    <property type="entry name" value="Collagenase 3"/>
    <property type="match status" value="1"/>
</dbReference>
<reference evidence="21" key="1">
    <citation type="submission" date="2025-08" db="UniProtKB">
        <authorList>
            <consortium name="Ensembl"/>
        </authorList>
    </citation>
    <scope>IDENTIFICATION</scope>
</reference>
<evidence type="ECO:0000256" key="3">
    <source>
        <dbReference type="ARBA" id="ARBA00022525"/>
    </source>
</evidence>
<feature type="binding site" evidence="17">
    <location>
        <position position="292"/>
    </location>
    <ligand>
        <name>Ca(2+)</name>
        <dbReference type="ChEBI" id="CHEBI:29108"/>
        <label>5</label>
    </ligand>
</feature>
<keyword evidence="22" id="KW-1185">Reference proteome</keyword>
<evidence type="ECO:0000256" key="19">
    <source>
        <dbReference type="PROSITE-ProRule" id="PRU01011"/>
    </source>
</evidence>
<sequence>EYLRKFYHLDVSHGLRSKRDVTAVETKIGEMQDFFGLEKSGQLDHRTLEVMRRERCGVPDAEQYSSQPNRPKWKNHTITYIQNYTPDLTKQEVENTFRRALKIWSDVAPLKFIRVDHGEADIMINFASKHGDFFPFDGPRGVLAHAFEPGEDIGGDVHFDEDEVWRMGRYNLFTVAAHELGHSLGLSHSKDPSALMYPSYRYSSMTQYTLPRDDALAIQALYGKTIKLGVMAPPEKCDPGMTFDAVAMIGQELAFFKNYMWLRAIGPDRQYFLREGYSSTYLPSISSPVDAAYDITSKGVAYTFTSKYWIVQQLNKKSYYQRSIYDFGFPPGVKQIDAAVHVNAFGKTYFFVRDVYYYDEDKNAMDPGYPRKIKTDWPAIGNKIDAAFE</sequence>
<comment type="subcellular location">
    <subcellularLocation>
        <location evidence="1">Secreted</location>
        <location evidence="1">Extracellular space</location>
        <location evidence="1">Extracellular matrix</location>
    </subcellularLocation>
</comment>
<feature type="binding site" evidence="17">
    <location>
        <position position="87"/>
    </location>
    <ligand>
        <name>Ca(2+)</name>
        <dbReference type="ChEBI" id="CHEBI:29108"/>
        <label>1</label>
    </ligand>
</feature>
<dbReference type="GeneTree" id="ENSGT00940000160903"/>
<feature type="repeat" description="Hemopexin" evidence="19">
    <location>
        <begin position="333"/>
        <end position="380"/>
    </location>
</feature>
<keyword evidence="7" id="KW-0732">Signal</keyword>
<evidence type="ECO:0000313" key="22">
    <source>
        <dbReference type="Proteomes" id="UP000261540"/>
    </source>
</evidence>
<feature type="binding site" evidence="16">
    <location>
        <position position="178"/>
    </location>
    <ligand>
        <name>Zn(2+)</name>
        <dbReference type="ChEBI" id="CHEBI:29105"/>
        <label>2</label>
        <note>catalytic</note>
    </ligand>
</feature>
<evidence type="ECO:0000256" key="15">
    <source>
        <dbReference type="PIRSR" id="PIRSR001191-1"/>
    </source>
</evidence>
<protein>
    <submittedName>
        <fullName evidence="21">Matrix metallopeptidase 20a (enamelysin)</fullName>
    </submittedName>
</protein>
<feature type="binding site" evidence="16">
    <location>
        <position position="188"/>
    </location>
    <ligand>
        <name>Zn(2+)</name>
        <dbReference type="ChEBI" id="CHEBI:29105"/>
        <label>2</label>
        <note>catalytic</note>
    </ligand>
</feature>
<feature type="binding site" evidence="17">
    <location>
        <position position="154"/>
    </location>
    <ligand>
        <name>Ca(2+)</name>
        <dbReference type="ChEBI" id="CHEBI:29108"/>
        <label>2</label>
    </ligand>
</feature>
<dbReference type="Pfam" id="PF00045">
    <property type="entry name" value="Hemopexin"/>
    <property type="match status" value="1"/>
</dbReference>
<evidence type="ECO:0000256" key="5">
    <source>
        <dbReference type="ARBA" id="ARBA00022670"/>
    </source>
</evidence>
<feature type="binding site" evidence="17">
    <location>
        <position position="132"/>
    </location>
    <ligand>
        <name>Zn(2+)</name>
        <dbReference type="ChEBI" id="CHEBI:29105"/>
        <label>1</label>
    </ligand>
</feature>
<feature type="binding site" evidence="17">
    <location>
        <position position="244"/>
    </location>
    <ligand>
        <name>Ca(2+)</name>
        <dbReference type="ChEBI" id="CHEBI:29108"/>
        <label>4</label>
    </ligand>
</feature>
<keyword evidence="11 17" id="KW-0106">Calcium</keyword>
<dbReference type="InterPro" id="IPR036365">
    <property type="entry name" value="PGBD-like_sf"/>
</dbReference>
<feature type="binding site" evidence="17">
    <location>
        <position position="130"/>
    </location>
    <ligand>
        <name>Zn(2+)</name>
        <dbReference type="ChEBI" id="CHEBI:29105"/>
        <label>1</label>
    </ligand>
</feature>
<feature type="binding site" evidence="17">
    <location>
        <position position="160"/>
    </location>
    <ligand>
        <name>Ca(2+)</name>
        <dbReference type="ChEBI" id="CHEBI:29108"/>
        <label>3</label>
    </ligand>
</feature>
<dbReference type="InterPro" id="IPR021190">
    <property type="entry name" value="Pept_M10A"/>
</dbReference>
<evidence type="ECO:0000256" key="10">
    <source>
        <dbReference type="ARBA" id="ARBA00022833"/>
    </source>
</evidence>
<dbReference type="GO" id="GO:0008270">
    <property type="term" value="F:zinc ion binding"/>
    <property type="evidence" value="ECO:0007669"/>
    <property type="project" value="InterPro"/>
</dbReference>
<keyword evidence="12" id="KW-0482">Metalloprotease</keyword>
<comment type="cofactor">
    <cofactor evidence="17">
        <name>Ca(2+)</name>
        <dbReference type="ChEBI" id="CHEBI:29108"/>
    </cofactor>
    <text evidence="17">Can bind about 5 Ca(2+) ions per subunit.</text>
</comment>
<evidence type="ECO:0000256" key="7">
    <source>
        <dbReference type="ARBA" id="ARBA00022729"/>
    </source>
</evidence>
<dbReference type="PIRSF" id="PIRSF001191">
    <property type="entry name" value="Peptidase_M10A_matrix"/>
    <property type="match status" value="1"/>
</dbReference>
<feature type="binding site" evidence="17">
    <location>
        <position position="385"/>
    </location>
    <ligand>
        <name>Ca(2+)</name>
        <dbReference type="ChEBI" id="CHEBI:29108"/>
        <label>4</label>
    </ligand>
</feature>
<evidence type="ECO:0000259" key="20">
    <source>
        <dbReference type="SMART" id="SM00235"/>
    </source>
</evidence>
<evidence type="ECO:0000256" key="8">
    <source>
        <dbReference type="ARBA" id="ARBA00022737"/>
    </source>
</evidence>
<organism evidence="21 22">
    <name type="scientific">Paramormyrops kingsleyae</name>
    <dbReference type="NCBI Taxonomy" id="1676925"/>
    <lineage>
        <taxon>Eukaryota</taxon>
        <taxon>Metazoa</taxon>
        <taxon>Chordata</taxon>
        <taxon>Craniata</taxon>
        <taxon>Vertebrata</taxon>
        <taxon>Euteleostomi</taxon>
        <taxon>Actinopterygii</taxon>
        <taxon>Neopterygii</taxon>
        <taxon>Teleostei</taxon>
        <taxon>Osteoglossocephala</taxon>
        <taxon>Osteoglossomorpha</taxon>
        <taxon>Osteoglossiformes</taxon>
        <taxon>Mormyridae</taxon>
        <taxon>Paramormyrops</taxon>
    </lineage>
</organism>
<dbReference type="InterPro" id="IPR018487">
    <property type="entry name" value="Hemopexin-like_repeat"/>
</dbReference>
<evidence type="ECO:0000256" key="1">
    <source>
        <dbReference type="ARBA" id="ARBA00004498"/>
    </source>
</evidence>
<keyword evidence="14" id="KW-1015">Disulfide bond</keyword>
<dbReference type="InterPro" id="IPR000585">
    <property type="entry name" value="Hemopexin-like_dom"/>
</dbReference>
<dbReference type="PROSITE" id="PS51642">
    <property type="entry name" value="HEMOPEXIN_2"/>
    <property type="match status" value="1"/>
</dbReference>
<evidence type="ECO:0000256" key="18">
    <source>
        <dbReference type="PIRSR" id="PIRSR621190-4"/>
    </source>
</evidence>
<evidence type="ECO:0000256" key="11">
    <source>
        <dbReference type="ARBA" id="ARBA00022837"/>
    </source>
</evidence>
<feature type="binding site" evidence="16">
    <location>
        <position position="182"/>
    </location>
    <ligand>
        <name>Zn(2+)</name>
        <dbReference type="ChEBI" id="CHEBI:29105"/>
        <label>2</label>
        <note>catalytic</note>
    </ligand>
</feature>
<keyword evidence="5" id="KW-0645">Protease</keyword>
<feature type="binding site" evidence="17">
    <location>
        <position position="163"/>
    </location>
    <ligand>
        <name>Ca(2+)</name>
        <dbReference type="ChEBI" id="CHEBI:29108"/>
        <label>3</label>
    </ligand>
</feature>
<name>A0A3B3SR85_9TELE</name>
<keyword evidence="9" id="KW-0378">Hydrolase</keyword>
<evidence type="ECO:0000256" key="2">
    <source>
        <dbReference type="ARBA" id="ARBA00010370"/>
    </source>
</evidence>
<feature type="binding site" description="in inhibited form" evidence="17">
    <location>
        <position position="56"/>
    </location>
    <ligand>
        <name>Zn(2+)</name>
        <dbReference type="ChEBI" id="CHEBI:29105"/>
        <label>2</label>
        <note>catalytic</note>
    </ligand>
</feature>
<reference evidence="21" key="2">
    <citation type="submission" date="2025-09" db="UniProtKB">
        <authorList>
            <consortium name="Ensembl"/>
        </authorList>
    </citation>
    <scope>IDENTIFICATION</scope>
</reference>
<dbReference type="AlphaFoldDB" id="A0A3B3SR85"/>
<feature type="modified residue" description="Phosphotyrosine; by PKDCC" evidence="18">
    <location>
        <position position="320"/>
    </location>
</feature>
<evidence type="ECO:0000256" key="16">
    <source>
        <dbReference type="PIRSR" id="PIRSR001191-2"/>
    </source>
</evidence>
<evidence type="ECO:0000256" key="13">
    <source>
        <dbReference type="ARBA" id="ARBA00023145"/>
    </source>
</evidence>
<dbReference type="CDD" id="cd00094">
    <property type="entry name" value="HX"/>
    <property type="match status" value="1"/>
</dbReference>